<protein>
    <submittedName>
        <fullName evidence="1">Uncharacterized protein</fullName>
    </submittedName>
</protein>
<evidence type="ECO:0000313" key="2">
    <source>
        <dbReference type="Proteomes" id="UP001062846"/>
    </source>
</evidence>
<keyword evidence="2" id="KW-1185">Reference proteome</keyword>
<sequence>MYRMGFAFWGRAYVSYGPRFLGVVLLAEVAGDGGFWPGGMTGVGGGFGCRRQLVAGVSVTTMATASATLSPARFFVVAAASTVASGRTTQKRNTMVNSFHGLKAHNNVSNFGRSVSENQSFAKNVCSLEYQSQGRRSGGRGFPVCRNAAAEIFNIAAIMNGLVLVGVAVGFLLLRIEAAVEESE</sequence>
<proteinExistence type="predicted"/>
<reference evidence="1" key="1">
    <citation type="submission" date="2022-02" db="EMBL/GenBank/DDBJ databases">
        <title>Plant Genome Project.</title>
        <authorList>
            <person name="Zhang R.-G."/>
        </authorList>
    </citation>
    <scope>NUCLEOTIDE SEQUENCE</scope>
    <source>
        <strain evidence="1">AT1</strain>
    </source>
</reference>
<accession>A0ACC0NN33</accession>
<organism evidence="1 2">
    <name type="scientific">Rhododendron molle</name>
    <name type="common">Chinese azalea</name>
    <name type="synonym">Azalea mollis</name>
    <dbReference type="NCBI Taxonomy" id="49168"/>
    <lineage>
        <taxon>Eukaryota</taxon>
        <taxon>Viridiplantae</taxon>
        <taxon>Streptophyta</taxon>
        <taxon>Embryophyta</taxon>
        <taxon>Tracheophyta</taxon>
        <taxon>Spermatophyta</taxon>
        <taxon>Magnoliopsida</taxon>
        <taxon>eudicotyledons</taxon>
        <taxon>Gunneridae</taxon>
        <taxon>Pentapetalae</taxon>
        <taxon>asterids</taxon>
        <taxon>Ericales</taxon>
        <taxon>Ericaceae</taxon>
        <taxon>Ericoideae</taxon>
        <taxon>Rhodoreae</taxon>
        <taxon>Rhododendron</taxon>
    </lineage>
</organism>
<dbReference type="EMBL" id="CM046392">
    <property type="protein sequence ID" value="KAI8554386.1"/>
    <property type="molecule type" value="Genomic_DNA"/>
</dbReference>
<evidence type="ECO:0000313" key="1">
    <source>
        <dbReference type="EMBL" id="KAI8554386.1"/>
    </source>
</evidence>
<gene>
    <name evidence="1" type="ORF">RHMOL_Rhmol05G0094800</name>
</gene>
<name>A0ACC0NN33_RHOML</name>
<dbReference type="Proteomes" id="UP001062846">
    <property type="component" value="Chromosome 5"/>
</dbReference>
<comment type="caution">
    <text evidence="1">The sequence shown here is derived from an EMBL/GenBank/DDBJ whole genome shotgun (WGS) entry which is preliminary data.</text>
</comment>